<keyword evidence="4 7" id="KW-0442">Lipid degradation</keyword>
<evidence type="ECO:0000256" key="3">
    <source>
        <dbReference type="ARBA" id="ARBA00022801"/>
    </source>
</evidence>
<keyword evidence="6" id="KW-0325">Glycoprotein</keyword>
<evidence type="ECO:0000256" key="6">
    <source>
        <dbReference type="ARBA" id="ARBA00023180"/>
    </source>
</evidence>
<dbReference type="EMBL" id="JARPUR010000003">
    <property type="protein sequence ID" value="KAK4880452.1"/>
    <property type="molecule type" value="Genomic_DNA"/>
</dbReference>
<evidence type="ECO:0000313" key="12">
    <source>
        <dbReference type="Proteomes" id="UP001353858"/>
    </source>
</evidence>
<evidence type="ECO:0000256" key="4">
    <source>
        <dbReference type="ARBA" id="ARBA00022963"/>
    </source>
</evidence>
<organism evidence="11 12">
    <name type="scientific">Aquatica leii</name>
    <dbReference type="NCBI Taxonomy" id="1421715"/>
    <lineage>
        <taxon>Eukaryota</taxon>
        <taxon>Metazoa</taxon>
        <taxon>Ecdysozoa</taxon>
        <taxon>Arthropoda</taxon>
        <taxon>Hexapoda</taxon>
        <taxon>Insecta</taxon>
        <taxon>Pterygota</taxon>
        <taxon>Neoptera</taxon>
        <taxon>Endopterygota</taxon>
        <taxon>Coleoptera</taxon>
        <taxon>Polyphaga</taxon>
        <taxon>Elateriformia</taxon>
        <taxon>Elateroidea</taxon>
        <taxon>Lampyridae</taxon>
        <taxon>Luciolinae</taxon>
        <taxon>Aquatica</taxon>
    </lineage>
</organism>
<keyword evidence="5" id="KW-0443">Lipid metabolism</keyword>
<dbReference type="InterPro" id="IPR006693">
    <property type="entry name" value="AB_hydrolase_lipase"/>
</dbReference>
<feature type="chain" id="PRO_5043038756" description="Lipase" evidence="9">
    <location>
        <begin position="19"/>
        <end position="397"/>
    </location>
</feature>
<evidence type="ECO:0000256" key="1">
    <source>
        <dbReference type="ARBA" id="ARBA00010701"/>
    </source>
</evidence>
<evidence type="ECO:0000256" key="7">
    <source>
        <dbReference type="PIRNR" id="PIRNR000862"/>
    </source>
</evidence>
<dbReference type="SUPFAM" id="SSF53474">
    <property type="entry name" value="alpha/beta-Hydrolases"/>
    <property type="match status" value="1"/>
</dbReference>
<dbReference type="PIRSF" id="PIRSF000862">
    <property type="entry name" value="Steryl_ester_lip"/>
    <property type="match status" value="1"/>
</dbReference>
<dbReference type="InterPro" id="IPR025483">
    <property type="entry name" value="Lipase_euk"/>
</dbReference>
<dbReference type="Pfam" id="PF04083">
    <property type="entry name" value="Abhydro_lipase"/>
    <property type="match status" value="1"/>
</dbReference>
<dbReference type="FunFam" id="3.40.50.1820:FF:000057">
    <property type="entry name" value="Lipase"/>
    <property type="match status" value="1"/>
</dbReference>
<evidence type="ECO:0000259" key="10">
    <source>
        <dbReference type="Pfam" id="PF04083"/>
    </source>
</evidence>
<evidence type="ECO:0000256" key="8">
    <source>
        <dbReference type="PIRSR" id="PIRSR000862-1"/>
    </source>
</evidence>
<keyword evidence="3 7" id="KW-0378">Hydrolase</keyword>
<name>A0AAN7P9U1_9COLE</name>
<dbReference type="InterPro" id="IPR029058">
    <property type="entry name" value="AB_hydrolase_fold"/>
</dbReference>
<dbReference type="Gene3D" id="3.40.50.1820">
    <property type="entry name" value="alpha/beta hydrolase"/>
    <property type="match status" value="1"/>
</dbReference>
<sequence length="397" mass="45863">MYLKNLLLFFSYLHFAFCVSTHQIHPDFGLNAIQLIKKYEYPVEVHQIRTEDGYILETHRIPHGKNNRNSTSKLPVLLIPGLLCGSAEWINMGETKSLGFILADHGYDVWLANYRGTTWSRKHETLNADTNKNEFFNYSFHEIGAYDLPANIDYILDVTKQENLFYVGHSQGTVSFFAMTAFKPEYNDKIRLMTAFAPVAYMTNIDHFVVNWLEENLDYFNELINKYEMYEILPYSPLLSKLVQTFCNDDSIFQRFCTELLFFITGRSTNFNMTMIPVIVSNTPAGSSAKTFSHFAQIAIADSFQQYDYGETMNKKEYGESTPPKYDLGKVTSPVALYYSDKDVLATLPNFERLSAELPNVVVKKLIQGYSHIDYLWATNTVPMLYEYVLENIKNYS</sequence>
<dbReference type="PANTHER" id="PTHR11005">
    <property type="entry name" value="LYSOSOMAL ACID LIPASE-RELATED"/>
    <property type="match status" value="1"/>
</dbReference>
<dbReference type="Proteomes" id="UP001353858">
    <property type="component" value="Unassembled WGS sequence"/>
</dbReference>
<protein>
    <recommendedName>
        <fullName evidence="7">Lipase</fullName>
    </recommendedName>
</protein>
<feature type="domain" description="Partial AB-hydrolase lipase" evidence="10">
    <location>
        <begin position="34"/>
        <end position="92"/>
    </location>
</feature>
<comment type="caution">
    <text evidence="11">The sequence shown here is derived from an EMBL/GenBank/DDBJ whole genome shotgun (WGS) entry which is preliminary data.</text>
</comment>
<evidence type="ECO:0000313" key="11">
    <source>
        <dbReference type="EMBL" id="KAK4880452.1"/>
    </source>
</evidence>
<dbReference type="AlphaFoldDB" id="A0AAN7P9U1"/>
<gene>
    <name evidence="11" type="ORF">RN001_008598</name>
</gene>
<comment type="similarity">
    <text evidence="1 7">Belongs to the AB hydrolase superfamily. Lipase family.</text>
</comment>
<keyword evidence="2 9" id="KW-0732">Signal</keyword>
<feature type="active site" description="Charge relay system" evidence="8">
    <location>
        <position position="343"/>
    </location>
</feature>
<evidence type="ECO:0000256" key="5">
    <source>
        <dbReference type="ARBA" id="ARBA00023098"/>
    </source>
</evidence>
<accession>A0AAN7P9U1</accession>
<dbReference type="GO" id="GO:0016042">
    <property type="term" value="P:lipid catabolic process"/>
    <property type="evidence" value="ECO:0007669"/>
    <property type="project" value="UniProtKB-KW"/>
</dbReference>
<reference evidence="12" key="1">
    <citation type="submission" date="2023-01" db="EMBL/GenBank/DDBJ databases">
        <title>Key to firefly adult light organ development and bioluminescence: homeobox transcription factors regulate luciferase expression and transportation to peroxisome.</title>
        <authorList>
            <person name="Fu X."/>
        </authorList>
    </citation>
    <scope>NUCLEOTIDE SEQUENCE [LARGE SCALE GENOMIC DNA]</scope>
</reference>
<keyword evidence="12" id="KW-1185">Reference proteome</keyword>
<evidence type="ECO:0000256" key="2">
    <source>
        <dbReference type="ARBA" id="ARBA00022729"/>
    </source>
</evidence>
<feature type="active site" description="Nucleophile" evidence="8">
    <location>
        <position position="170"/>
    </location>
</feature>
<evidence type="ECO:0000256" key="9">
    <source>
        <dbReference type="SAM" id="SignalP"/>
    </source>
</evidence>
<proteinExistence type="inferred from homology"/>
<feature type="signal peptide" evidence="9">
    <location>
        <begin position="1"/>
        <end position="18"/>
    </location>
</feature>
<dbReference type="GO" id="GO:0016788">
    <property type="term" value="F:hydrolase activity, acting on ester bonds"/>
    <property type="evidence" value="ECO:0007669"/>
    <property type="project" value="InterPro"/>
</dbReference>
<feature type="active site" description="Charge relay system" evidence="8">
    <location>
        <position position="372"/>
    </location>
</feature>